<protein>
    <submittedName>
        <fullName evidence="2">Uncharacterized protein DUF1540</fullName>
    </submittedName>
</protein>
<sequence length="113" mass="12263">MPELKCTVQTCVHNKQFLCDLDKIQVGGNQAKTARETCCDSFQERKGDSVSNSYTNSYSDVTGKASDCSCIDCKATECMYNDNCECHAGKISVEGSNACHCEGTECATFKCKG</sequence>
<dbReference type="RefSeq" id="WP_109730534.1">
    <property type="nucleotide sequence ID" value="NZ_BAAACK010000004.1"/>
</dbReference>
<reference evidence="2 3" key="1">
    <citation type="submission" date="2018-05" db="EMBL/GenBank/DDBJ databases">
        <title>The Hungate 1000. A catalogue of reference genomes from the rumen microbiome.</title>
        <authorList>
            <person name="Kelly W."/>
        </authorList>
    </citation>
    <scope>NUCLEOTIDE SEQUENCE [LARGE SCALE GENOMIC DNA]</scope>
    <source>
        <strain evidence="2 3">NLAE-zl-C242</strain>
    </source>
</reference>
<keyword evidence="3" id="KW-1185">Reference proteome</keyword>
<dbReference type="InterPro" id="IPR011437">
    <property type="entry name" value="DUF1540"/>
</dbReference>
<evidence type="ECO:0000313" key="2">
    <source>
        <dbReference type="EMBL" id="PWJ30920.1"/>
    </source>
</evidence>
<feature type="domain" description="DUF1540" evidence="1">
    <location>
        <begin position="71"/>
        <end position="109"/>
    </location>
</feature>
<dbReference type="Pfam" id="PF07561">
    <property type="entry name" value="DUF1540"/>
    <property type="match status" value="2"/>
</dbReference>
<evidence type="ECO:0000259" key="1">
    <source>
        <dbReference type="Pfam" id="PF07561"/>
    </source>
</evidence>
<dbReference type="EMBL" id="QGDL01000003">
    <property type="protein sequence ID" value="PWJ30920.1"/>
    <property type="molecule type" value="Genomic_DNA"/>
</dbReference>
<dbReference type="Proteomes" id="UP000245845">
    <property type="component" value="Unassembled WGS sequence"/>
</dbReference>
<proteinExistence type="predicted"/>
<organism evidence="2 3">
    <name type="scientific">Faecalicatena orotica</name>
    <dbReference type="NCBI Taxonomy" id="1544"/>
    <lineage>
        <taxon>Bacteria</taxon>
        <taxon>Bacillati</taxon>
        <taxon>Bacillota</taxon>
        <taxon>Clostridia</taxon>
        <taxon>Lachnospirales</taxon>
        <taxon>Lachnospiraceae</taxon>
        <taxon>Faecalicatena</taxon>
    </lineage>
</organism>
<comment type="caution">
    <text evidence="2">The sequence shown here is derived from an EMBL/GenBank/DDBJ whole genome shotgun (WGS) entry which is preliminary data.</text>
</comment>
<gene>
    <name evidence="2" type="ORF">A8806_103328</name>
</gene>
<dbReference type="AlphaFoldDB" id="A0A2Y9BB19"/>
<dbReference type="OrthoDB" id="9792226at2"/>
<evidence type="ECO:0000313" key="3">
    <source>
        <dbReference type="Proteomes" id="UP000245845"/>
    </source>
</evidence>
<feature type="domain" description="DUF1540" evidence="1">
    <location>
        <begin position="5"/>
        <end position="42"/>
    </location>
</feature>
<accession>A0A2Y9BB19</accession>
<name>A0A2Y9BB19_9FIRM</name>